<dbReference type="EMBL" id="AHAM01000244">
    <property type="protein sequence ID" value="EHK53976.1"/>
    <property type="molecule type" value="Genomic_DNA"/>
</dbReference>
<keyword evidence="2" id="KW-1185">Reference proteome</keyword>
<accession>H0HZ93</accession>
<dbReference type="AlphaFoldDB" id="H0HZ93"/>
<evidence type="ECO:0000313" key="2">
    <source>
        <dbReference type="Proteomes" id="UP000003250"/>
    </source>
</evidence>
<name>H0HZ93_9HYPH</name>
<proteinExistence type="predicted"/>
<evidence type="ECO:0000313" key="1">
    <source>
        <dbReference type="EMBL" id="EHK53976.1"/>
    </source>
</evidence>
<sequence>MGSAGKVGLGKDARLKRCVSECLTSLFSAHLSLDGAPQRADRHLPHRASAVRPFVIRKAFRRFPNGMNQACFACLAEADANRPVEADLFHFSVETWAVR</sequence>
<gene>
    <name evidence="1" type="ORF">MAXJ12_27648</name>
</gene>
<organism evidence="1 2">
    <name type="scientific">Mesorhizobium alhagi CCNWXJ12-2</name>
    <dbReference type="NCBI Taxonomy" id="1107882"/>
    <lineage>
        <taxon>Bacteria</taxon>
        <taxon>Pseudomonadati</taxon>
        <taxon>Pseudomonadota</taxon>
        <taxon>Alphaproteobacteria</taxon>
        <taxon>Hyphomicrobiales</taxon>
        <taxon>Phyllobacteriaceae</taxon>
        <taxon>Allomesorhizobium</taxon>
    </lineage>
</organism>
<reference evidence="1 2" key="1">
    <citation type="journal article" date="2012" name="J. Bacteriol.">
        <title>Draft Genome Sequence of Mesorhizobium alhagi CCNWXJ12-2T, a Novel Salt-Resistant Species Isolated from the Desert of Northwestern China.</title>
        <authorList>
            <person name="Zhou M."/>
            <person name="Chen W."/>
            <person name="Chen H."/>
            <person name="Wei G."/>
        </authorList>
    </citation>
    <scope>NUCLEOTIDE SEQUENCE [LARGE SCALE GENOMIC DNA]</scope>
    <source>
        <strain evidence="1 2">CCNWXJ12-2</strain>
    </source>
</reference>
<protein>
    <submittedName>
        <fullName evidence="1">Uncharacterized protein</fullName>
    </submittedName>
</protein>
<dbReference type="Proteomes" id="UP000003250">
    <property type="component" value="Unassembled WGS sequence"/>
</dbReference>